<accession>A0AAJ0BUA8</accession>
<feature type="domain" description="FAS1" evidence="3">
    <location>
        <begin position="38"/>
        <end position="183"/>
    </location>
</feature>
<evidence type="ECO:0000256" key="1">
    <source>
        <dbReference type="SAM" id="MobiDB-lite"/>
    </source>
</evidence>
<dbReference type="InterPro" id="IPR036378">
    <property type="entry name" value="FAS1_dom_sf"/>
</dbReference>
<dbReference type="SUPFAM" id="SSF82153">
    <property type="entry name" value="FAS1 domain"/>
    <property type="match status" value="2"/>
</dbReference>
<dbReference type="SMART" id="SM00554">
    <property type="entry name" value="FAS1"/>
    <property type="match status" value="2"/>
</dbReference>
<dbReference type="GO" id="GO:0016236">
    <property type="term" value="P:macroautophagy"/>
    <property type="evidence" value="ECO:0007669"/>
    <property type="project" value="TreeGrafter"/>
</dbReference>
<keyword evidence="2" id="KW-0732">Signal</keyword>
<feature type="domain" description="FAS1" evidence="3">
    <location>
        <begin position="188"/>
        <end position="330"/>
    </location>
</feature>
<dbReference type="InterPro" id="IPR050904">
    <property type="entry name" value="Adhesion/Biosynth-related"/>
</dbReference>
<sequence length="408" mass="41844">MMRPFCVVSPGVGFPAPLLGLLAIILLCATDAVGAASTRDLGSVLADHKDLSTYYNLVKEYPDILLQLPSYSGVTIIAPNNDAFEKLQDWDPKNKTLVTSILEYHILQGTVATNALPEGPSTFASTLLTNPAYTNVTGGQNVIINKQPGDVVVLTSGGGSRSTLLDADIAFSGGLIQVVDTLLVPPPRLEPTFRDVYPQDLTAFLGALYAAGLVPLFADSANVTVFAPRNAAFQLVSGALSTLDRDALARVLRYHLVPGRILPSSALFAPDGPNSTDTAATNTTTGNATNGAASLRISRAGNSVFVDGARIVQPDVLLANGVAHIVDAVLNPDDVGPPPDPAEPSQAPAFALTGATSTGARAPTPFTSALPCTTAAREVAAALIGGDGNSDGDGGSGDDDGGSGNDND</sequence>
<dbReference type="AlphaFoldDB" id="A0AAJ0BUA8"/>
<feature type="signal peptide" evidence="2">
    <location>
        <begin position="1"/>
        <end position="35"/>
    </location>
</feature>
<dbReference type="PANTHER" id="PTHR10900:SF77">
    <property type="entry name" value="FI19380P1"/>
    <property type="match status" value="1"/>
</dbReference>
<evidence type="ECO:0000259" key="3">
    <source>
        <dbReference type="PROSITE" id="PS50213"/>
    </source>
</evidence>
<evidence type="ECO:0000313" key="4">
    <source>
        <dbReference type="EMBL" id="KAK1764132.1"/>
    </source>
</evidence>
<dbReference type="RefSeq" id="XP_060280345.1">
    <property type="nucleotide sequence ID" value="XM_060426224.1"/>
</dbReference>
<feature type="chain" id="PRO_5042473083" evidence="2">
    <location>
        <begin position="36"/>
        <end position="408"/>
    </location>
</feature>
<dbReference type="Proteomes" id="UP001244011">
    <property type="component" value="Unassembled WGS sequence"/>
</dbReference>
<dbReference type="EMBL" id="MU839022">
    <property type="protein sequence ID" value="KAK1764132.1"/>
    <property type="molecule type" value="Genomic_DNA"/>
</dbReference>
<feature type="compositionally biased region" description="Gly residues" evidence="1">
    <location>
        <begin position="385"/>
        <end position="395"/>
    </location>
</feature>
<reference evidence="4" key="1">
    <citation type="submission" date="2023-06" db="EMBL/GenBank/DDBJ databases">
        <title>Genome-scale phylogeny and comparative genomics of the fungal order Sordariales.</title>
        <authorList>
            <consortium name="Lawrence Berkeley National Laboratory"/>
            <person name="Hensen N."/>
            <person name="Bonometti L."/>
            <person name="Westerberg I."/>
            <person name="Brannstrom I.O."/>
            <person name="Guillou S."/>
            <person name="Cros-Aarteil S."/>
            <person name="Calhoun S."/>
            <person name="Haridas S."/>
            <person name="Kuo A."/>
            <person name="Mondo S."/>
            <person name="Pangilinan J."/>
            <person name="Riley R."/>
            <person name="Labutti K."/>
            <person name="Andreopoulos B."/>
            <person name="Lipzen A."/>
            <person name="Chen C."/>
            <person name="Yanf M."/>
            <person name="Daum C."/>
            <person name="Ng V."/>
            <person name="Clum A."/>
            <person name="Steindorff A."/>
            <person name="Ohm R."/>
            <person name="Martin F."/>
            <person name="Silar P."/>
            <person name="Natvig D."/>
            <person name="Lalanne C."/>
            <person name="Gautier V."/>
            <person name="Ament-Velasquez S.L."/>
            <person name="Kruys A."/>
            <person name="Hutchinson M.I."/>
            <person name="Powell A.J."/>
            <person name="Barry K."/>
            <person name="Miller A.N."/>
            <person name="Grigoriev I.V."/>
            <person name="Debuchy R."/>
            <person name="Gladieux P."/>
            <person name="Thoren M.H."/>
            <person name="Johannesson H."/>
        </authorList>
    </citation>
    <scope>NUCLEOTIDE SEQUENCE</scope>
    <source>
        <strain evidence="4">8032-3</strain>
    </source>
</reference>
<dbReference type="GeneID" id="85309411"/>
<dbReference type="GO" id="GO:0000329">
    <property type="term" value="C:fungal-type vacuole membrane"/>
    <property type="evidence" value="ECO:0007669"/>
    <property type="project" value="TreeGrafter"/>
</dbReference>
<keyword evidence="5" id="KW-1185">Reference proteome</keyword>
<comment type="caution">
    <text evidence="4">The sequence shown here is derived from an EMBL/GenBank/DDBJ whole genome shotgun (WGS) entry which is preliminary data.</text>
</comment>
<dbReference type="PANTHER" id="PTHR10900">
    <property type="entry name" value="PERIOSTIN-RELATED"/>
    <property type="match status" value="1"/>
</dbReference>
<dbReference type="Pfam" id="PF02469">
    <property type="entry name" value="Fasciclin"/>
    <property type="match status" value="2"/>
</dbReference>
<feature type="region of interest" description="Disordered" evidence="1">
    <location>
        <begin position="383"/>
        <end position="408"/>
    </location>
</feature>
<gene>
    <name evidence="4" type="ORF">QBC33DRAFT_518045</name>
</gene>
<dbReference type="Gene3D" id="2.30.180.10">
    <property type="entry name" value="FAS1 domain"/>
    <property type="match status" value="2"/>
</dbReference>
<protein>
    <submittedName>
        <fullName evidence="4">Fasciclin-domain-containing protein</fullName>
    </submittedName>
</protein>
<evidence type="ECO:0000256" key="2">
    <source>
        <dbReference type="SAM" id="SignalP"/>
    </source>
</evidence>
<dbReference type="InterPro" id="IPR000782">
    <property type="entry name" value="FAS1_domain"/>
</dbReference>
<name>A0AAJ0BUA8_9PEZI</name>
<evidence type="ECO:0000313" key="5">
    <source>
        <dbReference type="Proteomes" id="UP001244011"/>
    </source>
</evidence>
<dbReference type="PROSITE" id="PS50213">
    <property type="entry name" value="FAS1"/>
    <property type="match status" value="2"/>
</dbReference>
<organism evidence="4 5">
    <name type="scientific">Phialemonium atrogriseum</name>
    <dbReference type="NCBI Taxonomy" id="1093897"/>
    <lineage>
        <taxon>Eukaryota</taxon>
        <taxon>Fungi</taxon>
        <taxon>Dikarya</taxon>
        <taxon>Ascomycota</taxon>
        <taxon>Pezizomycotina</taxon>
        <taxon>Sordariomycetes</taxon>
        <taxon>Sordariomycetidae</taxon>
        <taxon>Cephalothecales</taxon>
        <taxon>Cephalothecaceae</taxon>
        <taxon>Phialemonium</taxon>
    </lineage>
</organism>
<proteinExistence type="predicted"/>
<feature type="compositionally biased region" description="Acidic residues" evidence="1">
    <location>
        <begin position="396"/>
        <end position="408"/>
    </location>
</feature>